<evidence type="ECO:0000256" key="3">
    <source>
        <dbReference type="ARBA" id="ARBA00023015"/>
    </source>
</evidence>
<evidence type="ECO:0000256" key="4">
    <source>
        <dbReference type="ARBA" id="ARBA00023163"/>
    </source>
</evidence>
<dbReference type="GO" id="GO:0005634">
    <property type="term" value="C:nucleus"/>
    <property type="evidence" value="ECO:0007669"/>
    <property type="project" value="UniProtKB-SubCell"/>
</dbReference>
<dbReference type="GO" id="GO:0008270">
    <property type="term" value="F:zinc ion binding"/>
    <property type="evidence" value="ECO:0007669"/>
    <property type="project" value="InterPro"/>
</dbReference>
<dbReference type="SUPFAM" id="SSF57701">
    <property type="entry name" value="Zn2/Cys6 DNA-binding domain"/>
    <property type="match status" value="1"/>
</dbReference>
<evidence type="ECO:0000256" key="2">
    <source>
        <dbReference type="ARBA" id="ARBA00022723"/>
    </source>
</evidence>
<feature type="compositionally biased region" description="Low complexity" evidence="6">
    <location>
        <begin position="19"/>
        <end position="37"/>
    </location>
</feature>
<dbReference type="PANTHER" id="PTHR47338:SF10">
    <property type="entry name" value="TRANSCRIPTION FACTOR DOMAIN-CONTAINING PROTEIN-RELATED"/>
    <property type="match status" value="1"/>
</dbReference>
<feature type="compositionally biased region" description="Pro residues" evidence="6">
    <location>
        <begin position="177"/>
        <end position="195"/>
    </location>
</feature>
<organism evidence="8 9">
    <name type="scientific">Colletotrichum chrysophilum</name>
    <dbReference type="NCBI Taxonomy" id="1836956"/>
    <lineage>
        <taxon>Eukaryota</taxon>
        <taxon>Fungi</taxon>
        <taxon>Dikarya</taxon>
        <taxon>Ascomycota</taxon>
        <taxon>Pezizomycotina</taxon>
        <taxon>Sordariomycetes</taxon>
        <taxon>Hypocreomycetidae</taxon>
        <taxon>Glomerellales</taxon>
        <taxon>Glomerellaceae</taxon>
        <taxon>Colletotrichum</taxon>
        <taxon>Colletotrichum gloeosporioides species complex</taxon>
    </lineage>
</organism>
<comment type="subcellular location">
    <subcellularLocation>
        <location evidence="1">Nucleus</location>
    </subcellularLocation>
</comment>
<dbReference type="GO" id="GO:0000981">
    <property type="term" value="F:DNA-binding transcription factor activity, RNA polymerase II-specific"/>
    <property type="evidence" value="ECO:0007669"/>
    <property type="project" value="InterPro"/>
</dbReference>
<keyword evidence="4" id="KW-0804">Transcription</keyword>
<dbReference type="SMART" id="SM00066">
    <property type="entry name" value="GAL4"/>
    <property type="match status" value="1"/>
</dbReference>
<gene>
    <name evidence="8" type="ORF">CCHR01_17949</name>
</gene>
<dbReference type="InterPro" id="IPR050815">
    <property type="entry name" value="TF_fung"/>
</dbReference>
<feature type="compositionally biased region" description="Low complexity" evidence="6">
    <location>
        <begin position="196"/>
        <end position="209"/>
    </location>
</feature>
<dbReference type="CDD" id="cd12148">
    <property type="entry name" value="fungal_TF_MHR"/>
    <property type="match status" value="1"/>
</dbReference>
<evidence type="ECO:0000313" key="9">
    <source>
        <dbReference type="Proteomes" id="UP001243330"/>
    </source>
</evidence>
<evidence type="ECO:0000259" key="7">
    <source>
        <dbReference type="PROSITE" id="PS50048"/>
    </source>
</evidence>
<dbReference type="Gene3D" id="4.10.240.10">
    <property type="entry name" value="Zn(2)-C6 fungal-type DNA-binding domain"/>
    <property type="match status" value="1"/>
</dbReference>
<dbReference type="Proteomes" id="UP001243330">
    <property type="component" value="Unassembled WGS sequence"/>
</dbReference>
<feature type="compositionally biased region" description="Polar residues" evidence="6">
    <location>
        <begin position="7"/>
        <end position="17"/>
    </location>
</feature>
<dbReference type="PANTHER" id="PTHR47338">
    <property type="entry name" value="ZN(II)2CYS6 TRANSCRIPTION FACTOR (EUROFUNG)-RELATED"/>
    <property type="match status" value="1"/>
</dbReference>
<dbReference type="InterPro" id="IPR001138">
    <property type="entry name" value="Zn2Cys6_DnaBD"/>
</dbReference>
<dbReference type="InterPro" id="IPR007219">
    <property type="entry name" value="XnlR_reg_dom"/>
</dbReference>
<dbReference type="AlphaFoldDB" id="A0AAD9A2K7"/>
<evidence type="ECO:0000256" key="6">
    <source>
        <dbReference type="SAM" id="MobiDB-lite"/>
    </source>
</evidence>
<dbReference type="GO" id="GO:0003677">
    <property type="term" value="F:DNA binding"/>
    <property type="evidence" value="ECO:0007669"/>
    <property type="project" value="InterPro"/>
</dbReference>
<dbReference type="GO" id="GO:0006351">
    <property type="term" value="P:DNA-templated transcription"/>
    <property type="evidence" value="ECO:0007669"/>
    <property type="project" value="InterPro"/>
</dbReference>
<evidence type="ECO:0000256" key="5">
    <source>
        <dbReference type="ARBA" id="ARBA00023242"/>
    </source>
</evidence>
<dbReference type="PRINTS" id="PR00755">
    <property type="entry name" value="AFLATOXINBRP"/>
</dbReference>
<keyword evidence="2" id="KW-0479">Metal-binding</keyword>
<sequence>MLKDTPTIPNTHISPHGNSDPWKSIPPSSSSTEGSIPATQVPRATTRPRKPRSEVVAFGTFDRQAGITRYGRLCRPRFPRGDDLPSPNMSSPDLAPAREAEIDSDARPRVCDNCIRQKVKCDLRRPKCSRCLERGHQCTYSCSRRRPGPLPGTKRGSQRASLSHRPNRRVARESPLPSTPGPPSHTTEPPTPPTTSTPATTELQTATTSRSGPLNFSPEDERSLLEWYIDTINHAFPVFPYAPSDGAGVEVVSSCSRDLVQTLVVIAAKLSGFVSTSFDSSELNAHIDQILSSVSLQEDIAGDTPTLDQFRKFCLLAFYEFHQFPGQQAWTRIGKLTRLAHWTGLDQLDRLHEIAPPWTILSKDRLEEWRLVWWCIYALDSYASVSTGMPYEIDEGLINTALPQGLPTDQSREFYLPHRHDGLLNLVQKLLSDSPRQTLGLEIHIISITVLRHAGRALRLHVLGKQDDCAKVVADTERRISEVRLALPGNLFNPRRNAFANESAATHHFRLVTAMHLHMAQMLMTLINCRRLAEEHAWLLKWQQVLEICQDVAAIAKQWNSSFFLSVDPAVSIIAFIALIFLDLHLKFNGNAGAEIGDDLRTEIEHCETVLLLFLEQFAKSWTMPRLLILSFKSFKESLNGPVGYQQVRAVFLHFQSPLHPRWLQFLTSNALHAENCQS</sequence>
<evidence type="ECO:0000256" key="1">
    <source>
        <dbReference type="ARBA" id="ARBA00004123"/>
    </source>
</evidence>
<dbReference type="CDD" id="cd00067">
    <property type="entry name" value="GAL4"/>
    <property type="match status" value="1"/>
</dbReference>
<name>A0AAD9A2K7_9PEZI</name>
<accession>A0AAD9A2K7</accession>
<comment type="caution">
    <text evidence="8">The sequence shown here is derived from an EMBL/GenBank/DDBJ whole genome shotgun (WGS) entry which is preliminary data.</text>
</comment>
<dbReference type="Pfam" id="PF00172">
    <property type="entry name" value="Zn_clus"/>
    <property type="match status" value="1"/>
</dbReference>
<feature type="region of interest" description="Disordered" evidence="6">
    <location>
        <begin position="1"/>
        <end position="52"/>
    </location>
</feature>
<proteinExistence type="predicted"/>
<protein>
    <submittedName>
        <fullName evidence="8">Fungal specific transcription factor</fullName>
    </submittedName>
</protein>
<evidence type="ECO:0000313" key="8">
    <source>
        <dbReference type="EMBL" id="KAK1839425.1"/>
    </source>
</evidence>
<keyword evidence="3" id="KW-0805">Transcription regulation</keyword>
<dbReference type="PROSITE" id="PS50048">
    <property type="entry name" value="ZN2_CY6_FUNGAL_2"/>
    <property type="match status" value="1"/>
</dbReference>
<dbReference type="SMART" id="SM00906">
    <property type="entry name" value="Fungal_trans"/>
    <property type="match status" value="1"/>
</dbReference>
<feature type="region of interest" description="Disordered" evidence="6">
    <location>
        <begin position="140"/>
        <end position="217"/>
    </location>
</feature>
<dbReference type="EMBL" id="JAQOWY010000675">
    <property type="protein sequence ID" value="KAK1839425.1"/>
    <property type="molecule type" value="Genomic_DNA"/>
</dbReference>
<keyword evidence="9" id="KW-1185">Reference proteome</keyword>
<dbReference type="Pfam" id="PF04082">
    <property type="entry name" value="Fungal_trans"/>
    <property type="match status" value="1"/>
</dbReference>
<reference evidence="8" key="1">
    <citation type="submission" date="2023-01" db="EMBL/GenBank/DDBJ databases">
        <title>Colletotrichum chrysophilum M932 genome sequence.</title>
        <authorList>
            <person name="Baroncelli R."/>
        </authorList>
    </citation>
    <scope>NUCLEOTIDE SEQUENCE</scope>
    <source>
        <strain evidence="8">M932</strain>
    </source>
</reference>
<feature type="region of interest" description="Disordered" evidence="6">
    <location>
        <begin position="73"/>
        <end position="104"/>
    </location>
</feature>
<dbReference type="InterPro" id="IPR036864">
    <property type="entry name" value="Zn2-C6_fun-type_DNA-bd_sf"/>
</dbReference>
<keyword evidence="5" id="KW-0539">Nucleus</keyword>
<feature type="domain" description="Zn(2)-C6 fungal-type" evidence="7">
    <location>
        <begin position="110"/>
        <end position="140"/>
    </location>
</feature>